<dbReference type="EMBL" id="KE131840">
    <property type="protein sequence ID" value="EPB65098.1"/>
    <property type="molecule type" value="Genomic_DNA"/>
</dbReference>
<dbReference type="InterPro" id="IPR008962">
    <property type="entry name" value="PapD-like_sf"/>
</dbReference>
<proteinExistence type="predicted"/>
<dbReference type="Gene3D" id="2.60.40.10">
    <property type="entry name" value="Immunoglobulins"/>
    <property type="match status" value="1"/>
</dbReference>
<dbReference type="Proteomes" id="UP000054495">
    <property type="component" value="Unassembled WGS sequence"/>
</dbReference>
<keyword evidence="2" id="KW-1185">Reference proteome</keyword>
<dbReference type="AlphaFoldDB" id="A0A0D6L429"/>
<accession>A0A0D6L429</accession>
<accession>A0A016W185</accession>
<dbReference type="InterPro" id="IPR013783">
    <property type="entry name" value="Ig-like_fold"/>
</dbReference>
<gene>
    <name evidence="1" type="ORF">ANCCEY_15839</name>
</gene>
<dbReference type="InterPro" id="IPR000535">
    <property type="entry name" value="MSP_dom"/>
</dbReference>
<dbReference type="OrthoDB" id="5779314at2759"/>
<evidence type="ECO:0000313" key="2">
    <source>
        <dbReference type="Proteomes" id="UP000054495"/>
    </source>
</evidence>
<dbReference type="SUPFAM" id="SSF49354">
    <property type="entry name" value="PapD-like"/>
    <property type="match status" value="1"/>
</dbReference>
<protein>
    <submittedName>
        <fullName evidence="1">MSP domain protein</fullName>
    </submittedName>
</protein>
<sequence>MADAVFFEPRRTPVFVTPGGSNKKLANHTNKRVAYRFVFGQGSSFYAKPEQMCGFIPEWGKIDVTLFRNPGKTTNETMTIQFAAAPNATDPSASFATGTPQGEYGGETQVKLIGTE</sequence>
<organism evidence="1 2">
    <name type="scientific">Ancylostoma ceylanicum</name>
    <dbReference type="NCBI Taxonomy" id="53326"/>
    <lineage>
        <taxon>Eukaryota</taxon>
        <taxon>Metazoa</taxon>
        <taxon>Ecdysozoa</taxon>
        <taxon>Nematoda</taxon>
        <taxon>Chromadorea</taxon>
        <taxon>Rhabditida</taxon>
        <taxon>Rhabditina</taxon>
        <taxon>Rhabditomorpha</taxon>
        <taxon>Strongyloidea</taxon>
        <taxon>Ancylostomatidae</taxon>
        <taxon>Ancylostomatinae</taxon>
        <taxon>Ancylostoma</taxon>
    </lineage>
</organism>
<reference evidence="1 2" key="1">
    <citation type="submission" date="2013-05" db="EMBL/GenBank/DDBJ databases">
        <title>Draft genome of the parasitic nematode Anyclostoma ceylanicum.</title>
        <authorList>
            <person name="Mitreva M."/>
        </authorList>
    </citation>
    <scope>NUCLEOTIDE SEQUENCE [LARGE SCALE GENOMIC DNA]</scope>
</reference>
<evidence type="ECO:0000313" key="1">
    <source>
        <dbReference type="EMBL" id="EPB65098.1"/>
    </source>
</evidence>
<dbReference type="Pfam" id="PF00635">
    <property type="entry name" value="Motile_Sperm"/>
    <property type="match status" value="1"/>
</dbReference>
<name>A0A0D6L429_9BILA</name>